<dbReference type="CDD" id="cd01284">
    <property type="entry name" value="Riboflavin_deaminase-reductase"/>
    <property type="match status" value="1"/>
</dbReference>
<evidence type="ECO:0000256" key="8">
    <source>
        <dbReference type="ARBA" id="ARBA00022801"/>
    </source>
</evidence>
<dbReference type="InterPro" id="IPR016192">
    <property type="entry name" value="APOBEC/CMP_deaminase_Zn-bd"/>
</dbReference>
<feature type="binding site" evidence="15">
    <location>
        <position position="306"/>
    </location>
    <ligand>
        <name>substrate</name>
    </ligand>
</feature>
<dbReference type="Pfam" id="PF00383">
    <property type="entry name" value="dCMP_cyt_deam_1"/>
    <property type="match status" value="1"/>
</dbReference>
<comment type="catalytic activity">
    <reaction evidence="13">
        <text>2,5-diamino-6-hydroxy-4-(5-phosphoribosylamino)-pyrimidine + H2O + H(+) = 5-amino-6-(5-phospho-D-ribosylamino)uracil + NH4(+)</text>
        <dbReference type="Rhea" id="RHEA:21868"/>
        <dbReference type="ChEBI" id="CHEBI:15377"/>
        <dbReference type="ChEBI" id="CHEBI:15378"/>
        <dbReference type="ChEBI" id="CHEBI:28938"/>
        <dbReference type="ChEBI" id="CHEBI:58453"/>
        <dbReference type="ChEBI" id="CHEBI:58614"/>
        <dbReference type="EC" id="3.5.4.26"/>
    </reaction>
</comment>
<comment type="similarity">
    <text evidence="5 13">In the C-terminal section; belongs to the HTP reductase family.</text>
</comment>
<comment type="function">
    <text evidence="1 13">Converts 2,5-diamino-6-(ribosylamino)-4(3h)-pyrimidinone 5'-phosphate into 5-amino-6-(ribosylamino)-2,4(1h,3h)-pyrimidinedione 5'-phosphate.</text>
</comment>
<dbReference type="GO" id="GO:0008270">
    <property type="term" value="F:zinc ion binding"/>
    <property type="evidence" value="ECO:0007669"/>
    <property type="project" value="InterPro"/>
</dbReference>
<evidence type="ECO:0000259" key="17">
    <source>
        <dbReference type="PROSITE" id="PS51747"/>
    </source>
</evidence>
<evidence type="ECO:0000256" key="6">
    <source>
        <dbReference type="ARBA" id="ARBA00022619"/>
    </source>
</evidence>
<dbReference type="GO" id="GO:0050661">
    <property type="term" value="F:NADP binding"/>
    <property type="evidence" value="ECO:0007669"/>
    <property type="project" value="InterPro"/>
</dbReference>
<dbReference type="EC" id="1.1.1.193" evidence="13"/>
<comment type="pathway">
    <text evidence="3 13">Cofactor biosynthesis; riboflavin biosynthesis; 5-amino-6-(D-ribitylamino)uracil from GTP: step 3/4.</text>
</comment>
<dbReference type="PANTHER" id="PTHR38011">
    <property type="entry name" value="DIHYDROFOLATE REDUCTASE FAMILY PROTEIN (AFU_ORTHOLOGUE AFUA_8G06820)"/>
    <property type="match status" value="1"/>
</dbReference>
<organism evidence="18 19">
    <name type="scientific">Pseudomonas abyssi</name>
    <dbReference type="NCBI Taxonomy" id="170540"/>
    <lineage>
        <taxon>Bacteria</taxon>
        <taxon>Pseudomonadati</taxon>
        <taxon>Pseudomonadota</taxon>
        <taxon>Gammaproteobacteria</taxon>
        <taxon>Pseudomonadales</taxon>
        <taxon>Pseudomonadaceae</taxon>
        <taxon>Pseudomonas</taxon>
    </lineage>
</organism>
<dbReference type="InterPro" id="IPR016193">
    <property type="entry name" value="Cytidine_deaminase-like"/>
</dbReference>
<gene>
    <name evidence="18" type="ORF">ASB58_18610</name>
</gene>
<keyword evidence="8 13" id="KW-0378">Hydrolase</keyword>
<evidence type="ECO:0000256" key="4">
    <source>
        <dbReference type="ARBA" id="ARBA00005259"/>
    </source>
</evidence>
<protein>
    <recommendedName>
        <fullName evidence="13">Riboflavin biosynthesis protein RibD</fullName>
    </recommendedName>
    <domain>
        <recommendedName>
            <fullName evidence="13">Diaminohydroxyphosphoribosylaminopyrimidine deaminase</fullName>
            <shortName evidence="13">DRAP deaminase</shortName>
            <ecNumber evidence="13">3.5.4.26</ecNumber>
        </recommendedName>
        <alternativeName>
            <fullName evidence="13">Riboflavin-specific deaminase</fullName>
        </alternativeName>
    </domain>
    <domain>
        <recommendedName>
            <fullName evidence="13">5-amino-6-(5-phosphoribosylamino)uracil reductase</fullName>
            <ecNumber evidence="13">1.1.1.193</ecNumber>
        </recommendedName>
        <alternativeName>
            <fullName evidence="13">HTP reductase</fullName>
        </alternativeName>
    </domain>
</protein>
<dbReference type="Pfam" id="PF01872">
    <property type="entry name" value="RibD_C"/>
    <property type="match status" value="1"/>
</dbReference>
<evidence type="ECO:0000256" key="16">
    <source>
        <dbReference type="PIRSR" id="PIRSR006769-3"/>
    </source>
</evidence>
<dbReference type="AlphaFoldDB" id="A0A395QXK5"/>
<comment type="pathway">
    <text evidence="2 13">Cofactor biosynthesis; riboflavin biosynthesis; 5-amino-6-(D-ribitylamino)uracil from GTP: step 2/4.</text>
</comment>
<reference evidence="18 19" key="1">
    <citation type="journal article" date="2018" name="Syst. Appl. Microbiol.">
        <title>Pseudomonas gallaeciensis sp. nov., isolated from crude-oil-contaminated intertidal sand samples after the Prestige oil spill.</title>
        <authorList>
            <person name="Mulet M."/>
            <person name="Sanchez D."/>
            <person name="Rodriguez A.C."/>
            <person name="Nogales B."/>
            <person name="Bosch R."/>
            <person name="Busquets A."/>
            <person name="Gomila M."/>
            <person name="Lalucat J."/>
            <person name="Garcia-Valdes E."/>
        </authorList>
    </citation>
    <scope>NUCLEOTIDE SEQUENCE [LARGE SCALE GENOMIC DNA]</scope>
    <source>
        <strain evidence="18 19">V113</strain>
    </source>
</reference>
<evidence type="ECO:0000256" key="2">
    <source>
        <dbReference type="ARBA" id="ARBA00004882"/>
    </source>
</evidence>
<dbReference type="OrthoDB" id="9800865at2"/>
<accession>A0A395QXK5</accession>
<evidence type="ECO:0000256" key="10">
    <source>
        <dbReference type="ARBA" id="ARBA00022857"/>
    </source>
</evidence>
<feature type="binding site" evidence="15">
    <location>
        <position position="189"/>
    </location>
    <ligand>
        <name>substrate</name>
    </ligand>
</feature>
<dbReference type="GO" id="GO:0008835">
    <property type="term" value="F:diaminohydroxyphosphoribosylaminopyrimidine deaminase activity"/>
    <property type="evidence" value="ECO:0007669"/>
    <property type="project" value="UniProtKB-EC"/>
</dbReference>
<dbReference type="InterPro" id="IPR002125">
    <property type="entry name" value="CMP_dCMP_dom"/>
</dbReference>
<dbReference type="SUPFAM" id="SSF53927">
    <property type="entry name" value="Cytidine deaminase-like"/>
    <property type="match status" value="1"/>
</dbReference>
<evidence type="ECO:0000256" key="1">
    <source>
        <dbReference type="ARBA" id="ARBA00002151"/>
    </source>
</evidence>
<sequence length="376" mass="40106">MPEWSAADRSWMSRALMLAERGLYTTEPNPRVGCVLVVDGEVVGEGWHVRAGEGHAEVNALAQAGERARGATAYVTLEPCSHFGKTPPCADALIKAGVARMVAAMQDPNPQVAGNGLQRLREAGIAVECGLLEDQARALNPGFIKRMQQGLPWVRVKLAMSLDGRTAMASGESKWITGPAARADVQRLRARSGAVVSGADSVLLDDSALTVRASELGLPPDEAAAAAERQPLRVLIDSLRRVPLEQRFFREAGPTLVISTSAEQAADDYLAVGSELLAVPGADGKVDLHAVLRTLAERGCNEVLVEAGAGLSGAFWRAGLVDELIVYMAPRLLGSQARPLMQLPFESMSEAMDVAVTDMRAIGQDWRITARPIFPS</sequence>
<proteinExistence type="inferred from homology"/>
<dbReference type="PROSITE" id="PS00903">
    <property type="entry name" value="CYT_DCMP_DEAMINASES_1"/>
    <property type="match status" value="1"/>
</dbReference>
<feature type="active site" description="Proton donor" evidence="14">
    <location>
        <position position="57"/>
    </location>
</feature>
<dbReference type="GO" id="GO:0008703">
    <property type="term" value="F:5-amino-6-(5-phosphoribosylamino)uracil reductase activity"/>
    <property type="evidence" value="ECO:0007669"/>
    <property type="project" value="UniProtKB-EC"/>
</dbReference>
<feature type="binding site" evidence="15">
    <location>
        <position position="238"/>
    </location>
    <ligand>
        <name>NADP(+)</name>
        <dbReference type="ChEBI" id="CHEBI:58349"/>
    </ligand>
</feature>
<feature type="binding site" evidence="15">
    <location>
        <begin position="308"/>
        <end position="314"/>
    </location>
    <ligand>
        <name>NADP(+)</name>
        <dbReference type="ChEBI" id="CHEBI:58349"/>
    </ligand>
</feature>
<evidence type="ECO:0000256" key="5">
    <source>
        <dbReference type="ARBA" id="ARBA00007417"/>
    </source>
</evidence>
<dbReference type="InterPro" id="IPR050765">
    <property type="entry name" value="Riboflavin_Biosynth_HTPR"/>
</dbReference>
<feature type="binding site" evidence="16">
    <location>
        <position position="80"/>
    </location>
    <ligand>
        <name>Zn(2+)</name>
        <dbReference type="ChEBI" id="CHEBI:29105"/>
        <note>catalytic</note>
    </ligand>
</feature>
<feature type="domain" description="CMP/dCMP-type deaminase" evidence="17">
    <location>
        <begin position="6"/>
        <end position="128"/>
    </location>
</feature>
<dbReference type="Gene3D" id="3.40.140.10">
    <property type="entry name" value="Cytidine Deaminase, domain 2"/>
    <property type="match status" value="1"/>
</dbReference>
<evidence type="ECO:0000256" key="14">
    <source>
        <dbReference type="PIRSR" id="PIRSR006769-1"/>
    </source>
</evidence>
<evidence type="ECO:0000256" key="11">
    <source>
        <dbReference type="ARBA" id="ARBA00023002"/>
    </source>
</evidence>
<feature type="binding site" evidence="15">
    <location>
        <position position="212"/>
    </location>
    <ligand>
        <name>substrate</name>
    </ligand>
</feature>
<feature type="binding site" evidence="15">
    <location>
        <position position="175"/>
    </location>
    <ligand>
        <name>NADP(+)</name>
        <dbReference type="ChEBI" id="CHEBI:58349"/>
    </ligand>
</feature>
<keyword evidence="11 13" id="KW-0560">Oxidoreductase</keyword>
<evidence type="ECO:0000256" key="7">
    <source>
        <dbReference type="ARBA" id="ARBA00022723"/>
    </source>
</evidence>
<evidence type="ECO:0000313" key="19">
    <source>
        <dbReference type="Proteomes" id="UP000265411"/>
    </source>
</evidence>
<dbReference type="RefSeq" id="WP_118131974.1">
    <property type="nucleotide sequence ID" value="NZ_LMAZ01000011.1"/>
</dbReference>
<feature type="binding site" evidence="15">
    <location>
        <position position="205"/>
    </location>
    <ligand>
        <name>NADP(+)</name>
        <dbReference type="ChEBI" id="CHEBI:58349"/>
    </ligand>
</feature>
<dbReference type="NCBIfam" id="TIGR00326">
    <property type="entry name" value="eubact_ribD"/>
    <property type="match status" value="1"/>
</dbReference>
<dbReference type="NCBIfam" id="TIGR00227">
    <property type="entry name" value="ribD_Cterm"/>
    <property type="match status" value="1"/>
</dbReference>
<feature type="binding site" evidence="15">
    <location>
        <position position="173"/>
    </location>
    <ligand>
        <name>substrate</name>
    </ligand>
</feature>
<evidence type="ECO:0000256" key="9">
    <source>
        <dbReference type="ARBA" id="ARBA00022833"/>
    </source>
</evidence>
<dbReference type="EMBL" id="LMAZ01000011">
    <property type="protein sequence ID" value="RGP52597.1"/>
    <property type="molecule type" value="Genomic_DNA"/>
</dbReference>
<evidence type="ECO:0000256" key="15">
    <source>
        <dbReference type="PIRSR" id="PIRSR006769-2"/>
    </source>
</evidence>
<keyword evidence="7 13" id="KW-0479">Metal-binding</keyword>
<evidence type="ECO:0000256" key="13">
    <source>
        <dbReference type="PIRNR" id="PIRNR006769"/>
    </source>
</evidence>
<dbReference type="Proteomes" id="UP000265411">
    <property type="component" value="Unassembled WGS sequence"/>
</dbReference>
<keyword evidence="12" id="KW-0511">Multifunctional enzyme</keyword>
<dbReference type="GO" id="GO:0009231">
    <property type="term" value="P:riboflavin biosynthetic process"/>
    <property type="evidence" value="ECO:0007669"/>
    <property type="project" value="UniProtKB-UniPathway"/>
</dbReference>
<dbReference type="FunFam" id="3.40.140.10:FF:000025">
    <property type="entry name" value="Riboflavin biosynthesis protein RibD"/>
    <property type="match status" value="1"/>
</dbReference>
<dbReference type="InterPro" id="IPR004794">
    <property type="entry name" value="Eubact_RibD"/>
</dbReference>
<dbReference type="InterPro" id="IPR024072">
    <property type="entry name" value="DHFR-like_dom_sf"/>
</dbReference>
<feature type="binding site" evidence="15">
    <location>
        <position position="209"/>
    </location>
    <ligand>
        <name>substrate</name>
    </ligand>
</feature>
<keyword evidence="9 13" id="KW-0862">Zinc</keyword>
<feature type="binding site" evidence="15">
    <location>
        <position position="159"/>
    </location>
    <ligand>
        <name>NADP(+)</name>
        <dbReference type="ChEBI" id="CHEBI:58349"/>
    </ligand>
</feature>
<dbReference type="Gene3D" id="3.40.430.10">
    <property type="entry name" value="Dihydrofolate Reductase, subunit A"/>
    <property type="match status" value="1"/>
</dbReference>
<evidence type="ECO:0000256" key="12">
    <source>
        <dbReference type="ARBA" id="ARBA00023268"/>
    </source>
</evidence>
<dbReference type="UniPathway" id="UPA00275">
    <property type="reaction ID" value="UER00401"/>
</dbReference>
<comment type="caution">
    <text evidence="18">The sequence shown here is derived from an EMBL/GenBank/DDBJ whole genome shotgun (WGS) entry which is preliminary data.</text>
</comment>
<dbReference type="PROSITE" id="PS51747">
    <property type="entry name" value="CYT_DCMP_DEAMINASES_2"/>
    <property type="match status" value="1"/>
</dbReference>
<dbReference type="PIRSF" id="PIRSF006769">
    <property type="entry name" value="RibD"/>
    <property type="match status" value="1"/>
</dbReference>
<dbReference type="PANTHER" id="PTHR38011:SF7">
    <property type="entry name" value="2,5-DIAMINO-6-RIBOSYLAMINO-4(3H)-PYRIMIDINONE 5'-PHOSPHATE REDUCTASE"/>
    <property type="match status" value="1"/>
</dbReference>
<comment type="cofactor">
    <cofactor evidence="13 16">
        <name>Zn(2+)</name>
        <dbReference type="ChEBI" id="CHEBI:29105"/>
    </cofactor>
    <text evidence="13 16">Binds 1 zinc ion.</text>
</comment>
<evidence type="ECO:0000313" key="18">
    <source>
        <dbReference type="EMBL" id="RGP52597.1"/>
    </source>
</evidence>
<evidence type="ECO:0000256" key="3">
    <source>
        <dbReference type="ARBA" id="ARBA00004910"/>
    </source>
</evidence>
<dbReference type="SUPFAM" id="SSF53597">
    <property type="entry name" value="Dihydrofolate reductase-like"/>
    <property type="match status" value="1"/>
</dbReference>
<dbReference type="EC" id="3.5.4.26" evidence="13"/>
<name>A0A395QXK5_9PSED</name>
<comment type="catalytic activity">
    <reaction evidence="13">
        <text>5-amino-6-(5-phospho-D-ribitylamino)uracil + NADP(+) = 5-amino-6-(5-phospho-D-ribosylamino)uracil + NADPH + H(+)</text>
        <dbReference type="Rhea" id="RHEA:17845"/>
        <dbReference type="ChEBI" id="CHEBI:15378"/>
        <dbReference type="ChEBI" id="CHEBI:57783"/>
        <dbReference type="ChEBI" id="CHEBI:58349"/>
        <dbReference type="ChEBI" id="CHEBI:58421"/>
        <dbReference type="ChEBI" id="CHEBI:58453"/>
        <dbReference type="EC" id="1.1.1.193"/>
    </reaction>
</comment>
<feature type="binding site" evidence="16">
    <location>
        <position position="55"/>
    </location>
    <ligand>
        <name>Zn(2+)</name>
        <dbReference type="ChEBI" id="CHEBI:29105"/>
        <note>catalytic</note>
    </ligand>
</feature>
<feature type="binding site" evidence="16">
    <location>
        <position position="89"/>
    </location>
    <ligand>
        <name>Zn(2+)</name>
        <dbReference type="ChEBI" id="CHEBI:29105"/>
        <note>catalytic</note>
    </ligand>
</feature>
<dbReference type="InterPro" id="IPR011549">
    <property type="entry name" value="RibD_C"/>
</dbReference>
<keyword evidence="6 13" id="KW-0686">Riboflavin biosynthesis</keyword>
<keyword evidence="10 13" id="KW-0521">NADP</keyword>
<keyword evidence="19" id="KW-1185">Reference proteome</keyword>
<comment type="similarity">
    <text evidence="4 13">In the N-terminal section; belongs to the cytidine and deoxycytidylate deaminase family.</text>
</comment>
<dbReference type="InterPro" id="IPR002734">
    <property type="entry name" value="RibDG_C"/>
</dbReference>